<name>A0A3M7RI41_BRAPC</name>
<evidence type="ECO:0000313" key="1">
    <source>
        <dbReference type="EMBL" id="RNA23104.1"/>
    </source>
</evidence>
<evidence type="ECO:0000313" key="2">
    <source>
        <dbReference type="Proteomes" id="UP000276133"/>
    </source>
</evidence>
<comment type="caution">
    <text evidence="1">The sequence shown here is derived from an EMBL/GenBank/DDBJ whole genome shotgun (WGS) entry which is preliminary data.</text>
</comment>
<organism evidence="1 2">
    <name type="scientific">Brachionus plicatilis</name>
    <name type="common">Marine rotifer</name>
    <name type="synonym">Brachionus muelleri</name>
    <dbReference type="NCBI Taxonomy" id="10195"/>
    <lineage>
        <taxon>Eukaryota</taxon>
        <taxon>Metazoa</taxon>
        <taxon>Spiralia</taxon>
        <taxon>Gnathifera</taxon>
        <taxon>Rotifera</taxon>
        <taxon>Eurotatoria</taxon>
        <taxon>Monogononta</taxon>
        <taxon>Pseudotrocha</taxon>
        <taxon>Ploima</taxon>
        <taxon>Brachionidae</taxon>
        <taxon>Brachionus</taxon>
    </lineage>
</organism>
<reference evidence="1 2" key="1">
    <citation type="journal article" date="2018" name="Sci. Rep.">
        <title>Genomic signatures of local adaptation to the degree of environmental predictability in rotifers.</title>
        <authorList>
            <person name="Franch-Gras L."/>
            <person name="Hahn C."/>
            <person name="Garcia-Roger E.M."/>
            <person name="Carmona M.J."/>
            <person name="Serra M."/>
            <person name="Gomez A."/>
        </authorList>
    </citation>
    <scope>NUCLEOTIDE SEQUENCE [LARGE SCALE GENOMIC DNA]</scope>
    <source>
        <strain evidence="1">HYR1</strain>
    </source>
</reference>
<dbReference type="EMBL" id="REGN01003352">
    <property type="protein sequence ID" value="RNA23104.1"/>
    <property type="molecule type" value="Genomic_DNA"/>
</dbReference>
<dbReference type="Proteomes" id="UP000276133">
    <property type="component" value="Unassembled WGS sequence"/>
</dbReference>
<sequence length="101" mass="12019">MKKNKLNKSNRIHQKFIYFNSIRPMKFFINITKKKCFFLLILKKVLESDSLASGIRGNENRVARQFTRICGQRRNSAAVTDLQWPWCHVDLLIINFETNWS</sequence>
<accession>A0A3M7RI41</accession>
<keyword evidence="2" id="KW-1185">Reference proteome</keyword>
<protein>
    <submittedName>
        <fullName evidence="1">Uncharacterized protein</fullName>
    </submittedName>
</protein>
<proteinExistence type="predicted"/>
<gene>
    <name evidence="1" type="ORF">BpHYR1_001093</name>
</gene>
<dbReference type="AlphaFoldDB" id="A0A3M7RI41"/>